<keyword evidence="1" id="KW-0863">Zinc-finger</keyword>
<feature type="compositionally biased region" description="Polar residues" evidence="2">
    <location>
        <begin position="123"/>
        <end position="134"/>
    </location>
</feature>
<accession>A0A392PJL7</accession>
<comment type="caution">
    <text evidence="4">The sequence shown here is derived from an EMBL/GenBank/DDBJ whole genome shotgun (WGS) entry which is preliminary data.</text>
</comment>
<dbReference type="GO" id="GO:0008270">
    <property type="term" value="F:zinc ion binding"/>
    <property type="evidence" value="ECO:0007669"/>
    <property type="project" value="UniProtKB-KW"/>
</dbReference>
<dbReference type="Pfam" id="PF00098">
    <property type="entry name" value="zf-CCHC"/>
    <property type="match status" value="1"/>
</dbReference>
<dbReference type="Gene3D" id="4.10.60.10">
    <property type="entry name" value="Zinc finger, CCHC-type"/>
    <property type="match status" value="1"/>
</dbReference>
<keyword evidence="1" id="KW-0479">Metal-binding</keyword>
<organism evidence="4 5">
    <name type="scientific">Trifolium medium</name>
    <dbReference type="NCBI Taxonomy" id="97028"/>
    <lineage>
        <taxon>Eukaryota</taxon>
        <taxon>Viridiplantae</taxon>
        <taxon>Streptophyta</taxon>
        <taxon>Embryophyta</taxon>
        <taxon>Tracheophyta</taxon>
        <taxon>Spermatophyta</taxon>
        <taxon>Magnoliopsida</taxon>
        <taxon>eudicotyledons</taxon>
        <taxon>Gunneridae</taxon>
        <taxon>Pentapetalae</taxon>
        <taxon>rosids</taxon>
        <taxon>fabids</taxon>
        <taxon>Fabales</taxon>
        <taxon>Fabaceae</taxon>
        <taxon>Papilionoideae</taxon>
        <taxon>50 kb inversion clade</taxon>
        <taxon>NPAAA clade</taxon>
        <taxon>Hologalegina</taxon>
        <taxon>IRL clade</taxon>
        <taxon>Trifolieae</taxon>
        <taxon>Trifolium</taxon>
    </lineage>
</organism>
<dbReference type="InterPro" id="IPR036875">
    <property type="entry name" value="Znf_CCHC_sf"/>
</dbReference>
<reference evidence="4 5" key="1">
    <citation type="journal article" date="2018" name="Front. Plant Sci.">
        <title>Red Clover (Trifolium pratense) and Zigzag Clover (T. medium) - A Picture of Genomic Similarities and Differences.</title>
        <authorList>
            <person name="Dluhosova J."/>
            <person name="Istvanek J."/>
            <person name="Nedelnik J."/>
            <person name="Repkova J."/>
        </authorList>
    </citation>
    <scope>NUCLEOTIDE SEQUENCE [LARGE SCALE GENOMIC DNA]</scope>
    <source>
        <strain evidence="5">cv. 10/8</strain>
        <tissue evidence="4">Leaf</tissue>
    </source>
</reference>
<proteinExistence type="predicted"/>
<evidence type="ECO:0000259" key="3">
    <source>
        <dbReference type="PROSITE" id="PS50158"/>
    </source>
</evidence>
<dbReference type="PANTHER" id="PTHR47481:SF31">
    <property type="entry name" value="OS01G0873500 PROTEIN"/>
    <property type="match status" value="1"/>
</dbReference>
<keyword evidence="1" id="KW-0862">Zinc</keyword>
<feature type="region of interest" description="Disordered" evidence="2">
    <location>
        <begin position="63"/>
        <end position="155"/>
    </location>
</feature>
<dbReference type="Pfam" id="PF14223">
    <property type="entry name" value="Retrotran_gag_2"/>
    <property type="match status" value="1"/>
</dbReference>
<protein>
    <submittedName>
        <fullName evidence="4">Retrovirus-related Pol polyprotein from transposon TNT 1-94</fullName>
    </submittedName>
</protein>
<sequence>MEDSETIYDFFTKVTKLVNQIKNSGEVITTKSVVAKILRSLAPKYDHLVVAIEQNKDLASMSKEELQGTLESHEQRMNERAAGKAKAEVALQVQPNKEKKNKGKWNGNKGKGGYSNSNNRNSQQEAGSSSHKQGNNGGYRGGSTNRGRGGKKKFDKSNIQCYSCQKYGHFADECWSERKEP</sequence>
<dbReference type="PROSITE" id="PS50158">
    <property type="entry name" value="ZF_CCHC"/>
    <property type="match status" value="1"/>
</dbReference>
<dbReference type="Proteomes" id="UP000265520">
    <property type="component" value="Unassembled WGS sequence"/>
</dbReference>
<dbReference type="PANTHER" id="PTHR47481">
    <property type="match status" value="1"/>
</dbReference>
<evidence type="ECO:0000313" key="5">
    <source>
        <dbReference type="Proteomes" id="UP000265520"/>
    </source>
</evidence>
<feature type="compositionally biased region" description="Low complexity" evidence="2">
    <location>
        <begin position="104"/>
        <end position="122"/>
    </location>
</feature>
<name>A0A392PJL7_9FABA</name>
<dbReference type="SMART" id="SM00343">
    <property type="entry name" value="ZnF_C2HC"/>
    <property type="match status" value="1"/>
</dbReference>
<dbReference type="EMBL" id="LXQA010080386">
    <property type="protein sequence ID" value="MCI11496.1"/>
    <property type="molecule type" value="Genomic_DNA"/>
</dbReference>
<dbReference type="InterPro" id="IPR001878">
    <property type="entry name" value="Znf_CCHC"/>
</dbReference>
<evidence type="ECO:0000313" key="4">
    <source>
        <dbReference type="EMBL" id="MCI11496.1"/>
    </source>
</evidence>
<dbReference type="SUPFAM" id="SSF57756">
    <property type="entry name" value="Retrovirus zinc finger-like domains"/>
    <property type="match status" value="1"/>
</dbReference>
<feature type="domain" description="CCHC-type" evidence="3">
    <location>
        <begin position="161"/>
        <end position="174"/>
    </location>
</feature>
<dbReference type="AlphaFoldDB" id="A0A392PJL7"/>
<evidence type="ECO:0000256" key="1">
    <source>
        <dbReference type="PROSITE-ProRule" id="PRU00047"/>
    </source>
</evidence>
<keyword evidence="5" id="KW-1185">Reference proteome</keyword>
<dbReference type="GO" id="GO:0003676">
    <property type="term" value="F:nucleic acid binding"/>
    <property type="evidence" value="ECO:0007669"/>
    <property type="project" value="InterPro"/>
</dbReference>
<feature type="compositionally biased region" description="Basic and acidic residues" evidence="2">
    <location>
        <begin position="63"/>
        <end position="87"/>
    </location>
</feature>
<evidence type="ECO:0000256" key="2">
    <source>
        <dbReference type="SAM" id="MobiDB-lite"/>
    </source>
</evidence>